<dbReference type="HOGENOM" id="CLU_047930_0_0_6"/>
<dbReference type="AlphaFoldDB" id="A0A024HEH2"/>
<keyword evidence="4" id="KW-0804">Transcription</keyword>
<dbReference type="SMART" id="SM00342">
    <property type="entry name" value="HTH_ARAC"/>
    <property type="match status" value="1"/>
</dbReference>
<dbReference type="STRING" id="1301098.PKB_2113"/>
<evidence type="ECO:0000256" key="5">
    <source>
        <dbReference type="ARBA" id="ARBA00037345"/>
    </source>
</evidence>
<dbReference type="InterPro" id="IPR050204">
    <property type="entry name" value="AraC_XylS_family_regulators"/>
</dbReference>
<sequence length="334" mass="37626">MNPKNRGHFRDIHADHLDLAAARSWMSNICGPHRLDAGHPGSVNFQHSGSVLKGMSTTVGCIEYGTDVTIGIVDAEHFNSYSLSLPLSGEQELTIAGRQLHSDSGKGVIVSPNQSQELCITGDCRKLQVVISRLAMRKTLEEMLQRPAERPLEFEQEMDALQGASASWWRMVRHCNEELENSELFGQVFFSRDLERALIKGLILAQPNNYSEELRRCLAERLPHYLLRARDFLHAHAREELSLEDLETAAGVSRFKLFDGFRKHFGSSPMAYLKAHRLQGVREEILATNGRRSISEIALGWGFTHLSRFAGDYRKQFDETPSATQQRLQKLGGV</sequence>
<gene>
    <name evidence="7" type="ORF">PKB_2113</name>
</gene>
<dbReference type="PATRIC" id="fig|1301098.3.peg.2103"/>
<evidence type="ECO:0000256" key="3">
    <source>
        <dbReference type="ARBA" id="ARBA00023125"/>
    </source>
</evidence>
<organism evidence="7 8">
    <name type="scientific">Pseudomonas knackmussii (strain DSM 6978 / CCUG 54928 / LMG 23759 / B13)</name>
    <dbReference type="NCBI Taxonomy" id="1301098"/>
    <lineage>
        <taxon>Bacteria</taxon>
        <taxon>Pseudomonadati</taxon>
        <taxon>Pseudomonadota</taxon>
        <taxon>Gammaproteobacteria</taxon>
        <taxon>Pseudomonadales</taxon>
        <taxon>Pseudomonadaceae</taxon>
        <taxon>Pseudomonas</taxon>
    </lineage>
</organism>
<dbReference type="Proteomes" id="UP000025241">
    <property type="component" value="Chromosome I"/>
</dbReference>
<dbReference type="Gene3D" id="1.10.10.60">
    <property type="entry name" value="Homeodomain-like"/>
    <property type="match status" value="1"/>
</dbReference>
<evidence type="ECO:0000256" key="4">
    <source>
        <dbReference type="ARBA" id="ARBA00023163"/>
    </source>
</evidence>
<dbReference type="InterPro" id="IPR009057">
    <property type="entry name" value="Homeodomain-like_sf"/>
</dbReference>
<dbReference type="KEGG" id="pkc:PKB_2113"/>
<reference evidence="7 8" key="2">
    <citation type="submission" date="2014-05" db="EMBL/GenBank/DDBJ databases">
        <title>Genome sequence of the 3-chlorobenzoate degrading bacterium Pseudomonas knackmussii B13 shows multiple evidence for horizontal gene transfer.</title>
        <authorList>
            <person name="Miyazaki R."/>
            <person name="Bertelli C."/>
            <person name="Falquet L."/>
            <person name="Robinson-Rechavi M."/>
            <person name="Gharib W."/>
            <person name="Roy S."/>
            <person name="Van der Meer J.R."/>
        </authorList>
    </citation>
    <scope>NUCLEOTIDE SEQUENCE [LARGE SCALE GENOMIC DNA]</scope>
    <source>
        <strain evidence="7 8">B13</strain>
    </source>
</reference>
<dbReference type="OrthoDB" id="6003540at2"/>
<dbReference type="PANTHER" id="PTHR46796">
    <property type="entry name" value="HTH-TYPE TRANSCRIPTIONAL ACTIVATOR RHAS-RELATED"/>
    <property type="match status" value="1"/>
</dbReference>
<keyword evidence="2" id="KW-0805">Transcription regulation</keyword>
<dbReference type="Pfam" id="PF12833">
    <property type="entry name" value="HTH_18"/>
    <property type="match status" value="1"/>
</dbReference>
<dbReference type="PROSITE" id="PS00041">
    <property type="entry name" value="HTH_ARAC_FAMILY_1"/>
    <property type="match status" value="1"/>
</dbReference>
<dbReference type="Pfam" id="PF14525">
    <property type="entry name" value="AraC_binding_2"/>
    <property type="match status" value="1"/>
</dbReference>
<dbReference type="GO" id="GO:0003700">
    <property type="term" value="F:DNA-binding transcription factor activity"/>
    <property type="evidence" value="ECO:0007669"/>
    <property type="project" value="InterPro"/>
</dbReference>
<dbReference type="RefSeq" id="WP_043251452.1">
    <property type="nucleotide sequence ID" value="NZ_HG322950.1"/>
</dbReference>
<accession>A0A024HEH2</accession>
<dbReference type="eggNOG" id="COG2207">
    <property type="taxonomic scope" value="Bacteria"/>
</dbReference>
<feature type="domain" description="HTH araC/xylS-type" evidence="6">
    <location>
        <begin position="227"/>
        <end position="327"/>
    </location>
</feature>
<dbReference type="GO" id="GO:0009893">
    <property type="term" value="P:positive regulation of metabolic process"/>
    <property type="evidence" value="ECO:0007669"/>
    <property type="project" value="UniProtKB-ARBA"/>
</dbReference>
<evidence type="ECO:0000256" key="2">
    <source>
        <dbReference type="ARBA" id="ARBA00023015"/>
    </source>
</evidence>
<dbReference type="PANTHER" id="PTHR46796:SF12">
    <property type="entry name" value="HTH-TYPE DNA-BINDING TRANSCRIPTIONAL ACTIVATOR EUTR"/>
    <property type="match status" value="1"/>
</dbReference>
<reference evidence="7 8" key="1">
    <citation type="submission" date="2013-03" db="EMBL/GenBank/DDBJ databases">
        <authorList>
            <person name="Linke B."/>
        </authorList>
    </citation>
    <scope>NUCLEOTIDE SEQUENCE [LARGE SCALE GENOMIC DNA]</scope>
    <source>
        <strain evidence="7 8">B13</strain>
    </source>
</reference>
<name>A0A024HEH2_PSEKB</name>
<comment type="subcellular location">
    <subcellularLocation>
        <location evidence="1">Cytoplasm</location>
    </subcellularLocation>
</comment>
<dbReference type="InterPro" id="IPR018062">
    <property type="entry name" value="HTH_AraC-typ_CS"/>
</dbReference>
<evidence type="ECO:0000313" key="7">
    <source>
        <dbReference type="EMBL" id="CDF83460.1"/>
    </source>
</evidence>
<dbReference type="InterPro" id="IPR018060">
    <property type="entry name" value="HTH_AraC"/>
</dbReference>
<dbReference type="InterPro" id="IPR035418">
    <property type="entry name" value="AraC-bd_2"/>
</dbReference>
<dbReference type="GO" id="GO:0005737">
    <property type="term" value="C:cytoplasm"/>
    <property type="evidence" value="ECO:0007669"/>
    <property type="project" value="UniProtKB-SubCell"/>
</dbReference>
<dbReference type="EMBL" id="HG322950">
    <property type="protein sequence ID" value="CDF83460.1"/>
    <property type="molecule type" value="Genomic_DNA"/>
</dbReference>
<dbReference type="SUPFAM" id="SSF46689">
    <property type="entry name" value="Homeodomain-like"/>
    <property type="match status" value="2"/>
</dbReference>
<evidence type="ECO:0000259" key="6">
    <source>
        <dbReference type="PROSITE" id="PS01124"/>
    </source>
</evidence>
<keyword evidence="8" id="KW-1185">Reference proteome</keyword>
<protein>
    <submittedName>
        <fullName evidence="7">Putative transcriptional regulator</fullName>
    </submittedName>
</protein>
<proteinExistence type="predicted"/>
<keyword evidence="3" id="KW-0238">DNA-binding</keyword>
<dbReference type="PROSITE" id="PS01124">
    <property type="entry name" value="HTH_ARAC_FAMILY_2"/>
    <property type="match status" value="1"/>
</dbReference>
<comment type="function">
    <text evidence="5">Regulatory protein of the TOL plasmid xyl operons. XylS activates the xylXYZLTEGFJQKIH operon required for the degradation of toluene, m-xylene and p-xylene.</text>
</comment>
<evidence type="ECO:0000313" key="8">
    <source>
        <dbReference type="Proteomes" id="UP000025241"/>
    </source>
</evidence>
<dbReference type="GO" id="GO:0043565">
    <property type="term" value="F:sequence-specific DNA binding"/>
    <property type="evidence" value="ECO:0007669"/>
    <property type="project" value="InterPro"/>
</dbReference>
<evidence type="ECO:0000256" key="1">
    <source>
        <dbReference type="ARBA" id="ARBA00004496"/>
    </source>
</evidence>